<evidence type="ECO:0000313" key="1">
    <source>
        <dbReference type="EMBL" id="KAB7891415.1"/>
    </source>
</evidence>
<dbReference type="AlphaFoldDB" id="A0A6L4WX38"/>
<proteinExistence type="predicted"/>
<evidence type="ECO:0000313" key="2">
    <source>
        <dbReference type="Proteomes" id="UP000472839"/>
    </source>
</evidence>
<sequence>MQFGTVETVTNEDFERDIKATLERCIEKVGDSLFSEDEIGQTANGFYIAKNIEGQSQDLYLNKSGNVNVTCEEDTFKTKEEALRALIKYNDEV</sequence>
<dbReference type="Proteomes" id="UP000472839">
    <property type="component" value="Unassembled WGS sequence"/>
</dbReference>
<accession>A0A6L4WX38</accession>
<organism evidence="1 2">
    <name type="scientific">Poseidonibacter ostreae</name>
    <dbReference type="NCBI Taxonomy" id="2654171"/>
    <lineage>
        <taxon>Bacteria</taxon>
        <taxon>Pseudomonadati</taxon>
        <taxon>Campylobacterota</taxon>
        <taxon>Epsilonproteobacteria</taxon>
        <taxon>Campylobacterales</taxon>
        <taxon>Arcobacteraceae</taxon>
        <taxon>Poseidonibacter</taxon>
    </lineage>
</organism>
<dbReference type="EMBL" id="WFKK01000001">
    <property type="protein sequence ID" value="KAB7891415.1"/>
    <property type="molecule type" value="Genomic_DNA"/>
</dbReference>
<reference evidence="1 2" key="1">
    <citation type="submission" date="2019-10" db="EMBL/GenBank/DDBJ databases">
        <title>Poseidonibacter ostreae sp. nov., isolated from the gut of the Ostrea denselamellosa.</title>
        <authorList>
            <person name="Choi A."/>
        </authorList>
    </citation>
    <scope>NUCLEOTIDE SEQUENCE [LARGE SCALE GENOMIC DNA]</scope>
    <source>
        <strain evidence="1 2">SJOD-M-33</strain>
    </source>
</reference>
<name>A0A6L4WX38_9BACT</name>
<comment type="caution">
    <text evidence="1">The sequence shown here is derived from an EMBL/GenBank/DDBJ whole genome shotgun (WGS) entry which is preliminary data.</text>
</comment>
<protein>
    <submittedName>
        <fullName evidence="1">Uncharacterized protein</fullName>
    </submittedName>
</protein>
<gene>
    <name evidence="1" type="ORF">GBG19_00840</name>
</gene>
<dbReference type="RefSeq" id="WP_152279518.1">
    <property type="nucleotide sequence ID" value="NZ_WFKK01000001.1"/>
</dbReference>